<dbReference type="EMBL" id="JAZHOU010000002">
    <property type="protein sequence ID" value="MEF3079096.1"/>
    <property type="molecule type" value="Genomic_DNA"/>
</dbReference>
<protein>
    <submittedName>
        <fullName evidence="9">Acyltransferase</fullName>
        <ecNumber evidence="9">2.3.1.-</ecNumber>
    </submittedName>
</protein>
<feature type="transmembrane region" description="Helical" evidence="7">
    <location>
        <begin position="240"/>
        <end position="260"/>
    </location>
</feature>
<keyword evidence="5 7" id="KW-1133">Transmembrane helix</keyword>
<comment type="similarity">
    <text evidence="2">Belongs to the acyltransferase 3 family.</text>
</comment>
<evidence type="ECO:0000256" key="5">
    <source>
        <dbReference type="ARBA" id="ARBA00022989"/>
    </source>
</evidence>
<keyword evidence="9" id="KW-0012">Acyltransferase</keyword>
<feature type="transmembrane region" description="Helical" evidence="7">
    <location>
        <begin position="91"/>
        <end position="107"/>
    </location>
</feature>
<dbReference type="PANTHER" id="PTHR40074">
    <property type="entry name" value="O-ACETYLTRANSFERASE WECH"/>
    <property type="match status" value="1"/>
</dbReference>
<keyword evidence="10" id="KW-1185">Reference proteome</keyword>
<gene>
    <name evidence="9" type="ORF">V1468_08780</name>
</gene>
<feature type="domain" description="Acyltransferase 3" evidence="8">
    <location>
        <begin position="8"/>
        <end position="325"/>
    </location>
</feature>
<dbReference type="RefSeq" id="WP_331809863.1">
    <property type="nucleotide sequence ID" value="NZ_JAZHOU010000002.1"/>
</dbReference>
<keyword evidence="4 7" id="KW-0812">Transmembrane</keyword>
<keyword evidence="3" id="KW-1003">Cell membrane</keyword>
<evidence type="ECO:0000256" key="7">
    <source>
        <dbReference type="SAM" id="Phobius"/>
    </source>
</evidence>
<evidence type="ECO:0000313" key="10">
    <source>
        <dbReference type="Proteomes" id="UP001356704"/>
    </source>
</evidence>
<dbReference type="InterPro" id="IPR002656">
    <property type="entry name" value="Acyl_transf_3_dom"/>
</dbReference>
<feature type="transmembrane region" description="Helical" evidence="7">
    <location>
        <begin position="307"/>
        <end position="329"/>
    </location>
</feature>
<feature type="transmembrane region" description="Helical" evidence="7">
    <location>
        <begin position="119"/>
        <end position="139"/>
    </location>
</feature>
<feature type="transmembrane region" description="Helical" evidence="7">
    <location>
        <begin position="281"/>
        <end position="301"/>
    </location>
</feature>
<evidence type="ECO:0000259" key="8">
    <source>
        <dbReference type="Pfam" id="PF01757"/>
    </source>
</evidence>
<comment type="caution">
    <text evidence="9">The sequence shown here is derived from an EMBL/GenBank/DDBJ whole genome shotgun (WGS) entry which is preliminary data.</text>
</comment>
<evidence type="ECO:0000256" key="3">
    <source>
        <dbReference type="ARBA" id="ARBA00022475"/>
    </source>
</evidence>
<feature type="transmembrane region" description="Helical" evidence="7">
    <location>
        <begin position="46"/>
        <end position="70"/>
    </location>
</feature>
<dbReference type="PANTHER" id="PTHR40074:SF2">
    <property type="entry name" value="O-ACETYLTRANSFERASE WECH"/>
    <property type="match status" value="1"/>
</dbReference>
<organism evidence="9 10">
    <name type="scientific">Winogradskyella poriferorum</name>
    <dbReference type="NCBI Taxonomy" id="307627"/>
    <lineage>
        <taxon>Bacteria</taxon>
        <taxon>Pseudomonadati</taxon>
        <taxon>Bacteroidota</taxon>
        <taxon>Flavobacteriia</taxon>
        <taxon>Flavobacteriales</taxon>
        <taxon>Flavobacteriaceae</taxon>
        <taxon>Winogradskyella</taxon>
    </lineage>
</organism>
<evidence type="ECO:0000256" key="4">
    <source>
        <dbReference type="ARBA" id="ARBA00022692"/>
    </source>
</evidence>
<feature type="transmembrane region" description="Helical" evidence="7">
    <location>
        <begin position="182"/>
        <end position="200"/>
    </location>
</feature>
<dbReference type="Pfam" id="PF01757">
    <property type="entry name" value="Acyl_transf_3"/>
    <property type="match status" value="1"/>
</dbReference>
<dbReference type="EC" id="2.3.1.-" evidence="9"/>
<keyword evidence="6 7" id="KW-0472">Membrane</keyword>
<evidence type="ECO:0000256" key="6">
    <source>
        <dbReference type="ARBA" id="ARBA00023136"/>
    </source>
</evidence>
<proteinExistence type="inferred from homology"/>
<reference evidence="9 10" key="1">
    <citation type="submission" date="2024-02" db="EMBL/GenBank/DDBJ databases">
        <title>Winogradskyella poriferorum JCM 12885.</title>
        <authorList>
            <person name="Zhang D.-F."/>
            <person name="Fu Z.-Y."/>
        </authorList>
    </citation>
    <scope>NUCLEOTIDE SEQUENCE [LARGE SCALE GENOMIC DNA]</scope>
    <source>
        <strain evidence="9 10">JCM 12885</strain>
    </source>
</reference>
<evidence type="ECO:0000313" key="9">
    <source>
        <dbReference type="EMBL" id="MEF3079096.1"/>
    </source>
</evidence>
<sequence length="341" mass="40137">MKKDLNHMDVLRAVGISLVVLRHSFSPYRGSWDVSKFYDYSLTVDYIGSYISTISMPLFVFISGYIYYFLKAYLGKYSNYKILFKKKSRRLIVPYIILAPIYIYFFLDFESLKTFLAHLWTDSGHLWFLLMMYIMFLLYYKFENFLINNNIIIGILIGAFLYIISTPLIAYNFQPIGRVSRYFIFFLLGNYFSKNSLTILKLLKGKVFYIFSIHLLLFSTYFYLSNVLENKYLLIANKQMLLILSLLALCFVYGFLDFFVQKYRGFLSKINPSIRLINNTSYYIYLIHQPILKVYFTFLFVQKFSPIIGIPLAFIVSISISIFLAKIILKSKAGRELIGSK</sequence>
<name>A0ABU7W557_9FLAO</name>
<dbReference type="GO" id="GO:0016746">
    <property type="term" value="F:acyltransferase activity"/>
    <property type="evidence" value="ECO:0007669"/>
    <property type="project" value="UniProtKB-KW"/>
</dbReference>
<accession>A0ABU7W557</accession>
<comment type="subcellular location">
    <subcellularLocation>
        <location evidence="1">Cell membrane</location>
        <topology evidence="1">Multi-pass membrane protein</topology>
    </subcellularLocation>
</comment>
<feature type="transmembrane region" description="Helical" evidence="7">
    <location>
        <begin position="151"/>
        <end position="170"/>
    </location>
</feature>
<dbReference type="Proteomes" id="UP001356704">
    <property type="component" value="Unassembled WGS sequence"/>
</dbReference>
<keyword evidence="9" id="KW-0808">Transferase</keyword>
<evidence type="ECO:0000256" key="2">
    <source>
        <dbReference type="ARBA" id="ARBA00007400"/>
    </source>
</evidence>
<evidence type="ECO:0000256" key="1">
    <source>
        <dbReference type="ARBA" id="ARBA00004651"/>
    </source>
</evidence>
<feature type="transmembrane region" description="Helical" evidence="7">
    <location>
        <begin position="207"/>
        <end position="228"/>
    </location>
</feature>